<protein>
    <submittedName>
        <fullName evidence="2">Uncharacterized protein</fullName>
    </submittedName>
</protein>
<reference evidence="2" key="1">
    <citation type="submission" date="2023-02" db="EMBL/GenBank/DDBJ databases">
        <title>Genome of toxic invasive species Heracleum sosnowskyi carries increased number of genes despite the absence of recent whole-genome duplications.</title>
        <authorList>
            <person name="Schelkunov M."/>
            <person name="Shtratnikova V."/>
            <person name="Makarenko M."/>
            <person name="Klepikova A."/>
            <person name="Omelchenko D."/>
            <person name="Novikova G."/>
            <person name="Obukhova E."/>
            <person name="Bogdanov V."/>
            <person name="Penin A."/>
            <person name="Logacheva M."/>
        </authorList>
    </citation>
    <scope>NUCLEOTIDE SEQUENCE</scope>
    <source>
        <strain evidence="2">Hsosn_3</strain>
        <tissue evidence="2">Leaf</tissue>
    </source>
</reference>
<name>A0AAD8HDN3_9APIA</name>
<keyword evidence="3" id="KW-1185">Reference proteome</keyword>
<evidence type="ECO:0000313" key="2">
    <source>
        <dbReference type="EMBL" id="KAK1365259.1"/>
    </source>
</evidence>
<dbReference type="InterPro" id="IPR035979">
    <property type="entry name" value="RBD_domain_sf"/>
</dbReference>
<dbReference type="AlphaFoldDB" id="A0AAD8HDN3"/>
<dbReference type="EMBL" id="JAUIZM010000009">
    <property type="protein sequence ID" value="KAK1365259.1"/>
    <property type="molecule type" value="Genomic_DNA"/>
</dbReference>
<dbReference type="GO" id="GO:0003676">
    <property type="term" value="F:nucleic acid binding"/>
    <property type="evidence" value="ECO:0007669"/>
    <property type="project" value="InterPro"/>
</dbReference>
<sequence>MGSGSWRNAGATFEFQKKIEGAKDRQQKEGSDTTNSAERSKDNVWEEVVAVSENSWEDFKMEALRYKALLEKDVVRAIEKGNTNILRYLVNRLYRIRKSVKVDVLQKVSEGDNKAVESALRTLLLSKWEGPIVNFLDKDRQTRMFKGEEEHIRFIANNLDWIDPNVQAMAMEGDNEGIRMASNPIHYKSLRDLKGEEYYDDFNMKSYARALAAHKFEGNSEKVRDSGNGWTLVENRKKKKKSDDKEKIHPLPTAITIFIAKIPNRAKASEIWMFFSRMGKVLDIILPRREIDLVIELDLSKRMMWLWRRRLLGI</sequence>
<gene>
    <name evidence="2" type="ORF">POM88_040820</name>
</gene>
<accession>A0AAD8HDN3</accession>
<comment type="caution">
    <text evidence="2">The sequence shown here is derived from an EMBL/GenBank/DDBJ whole genome shotgun (WGS) entry which is preliminary data.</text>
</comment>
<dbReference type="SUPFAM" id="SSF54928">
    <property type="entry name" value="RNA-binding domain, RBD"/>
    <property type="match status" value="1"/>
</dbReference>
<proteinExistence type="predicted"/>
<dbReference type="Proteomes" id="UP001237642">
    <property type="component" value="Unassembled WGS sequence"/>
</dbReference>
<organism evidence="2 3">
    <name type="scientific">Heracleum sosnowskyi</name>
    <dbReference type="NCBI Taxonomy" id="360622"/>
    <lineage>
        <taxon>Eukaryota</taxon>
        <taxon>Viridiplantae</taxon>
        <taxon>Streptophyta</taxon>
        <taxon>Embryophyta</taxon>
        <taxon>Tracheophyta</taxon>
        <taxon>Spermatophyta</taxon>
        <taxon>Magnoliopsida</taxon>
        <taxon>eudicotyledons</taxon>
        <taxon>Gunneridae</taxon>
        <taxon>Pentapetalae</taxon>
        <taxon>asterids</taxon>
        <taxon>campanulids</taxon>
        <taxon>Apiales</taxon>
        <taxon>Apiaceae</taxon>
        <taxon>Apioideae</taxon>
        <taxon>apioid superclade</taxon>
        <taxon>Tordylieae</taxon>
        <taxon>Tordyliinae</taxon>
        <taxon>Heracleum</taxon>
    </lineage>
</organism>
<feature type="region of interest" description="Disordered" evidence="1">
    <location>
        <begin position="1"/>
        <end position="40"/>
    </location>
</feature>
<evidence type="ECO:0000313" key="3">
    <source>
        <dbReference type="Proteomes" id="UP001237642"/>
    </source>
</evidence>
<reference evidence="2" key="2">
    <citation type="submission" date="2023-05" db="EMBL/GenBank/DDBJ databases">
        <authorList>
            <person name="Schelkunov M.I."/>
        </authorList>
    </citation>
    <scope>NUCLEOTIDE SEQUENCE</scope>
    <source>
        <strain evidence="2">Hsosn_3</strain>
        <tissue evidence="2">Leaf</tissue>
    </source>
</reference>
<evidence type="ECO:0000256" key="1">
    <source>
        <dbReference type="SAM" id="MobiDB-lite"/>
    </source>
</evidence>
<feature type="compositionally biased region" description="Basic and acidic residues" evidence="1">
    <location>
        <begin position="15"/>
        <end position="31"/>
    </location>
</feature>